<dbReference type="Pfam" id="PF15982">
    <property type="entry name" value="TMEM135_C_rich"/>
    <property type="match status" value="1"/>
</dbReference>
<feature type="transmembrane region" description="Helical" evidence="1">
    <location>
        <begin position="71"/>
        <end position="91"/>
    </location>
</feature>
<evidence type="ECO:0000313" key="3">
    <source>
        <dbReference type="EnsemblMetazoa" id="LLOJ001212-PA"/>
    </source>
</evidence>
<keyword evidence="1" id="KW-0812">Transmembrane</keyword>
<dbReference type="VEuPathDB" id="VectorBase:LLOJ001212"/>
<sequence length="272" mass="30561">MTAYSKYINKALQGRTCHDLIHPWTRSCRQSFLDYMGNWSCDGFKFFFPAIMISLVMKTKDNYTRAILKGLYDITMCTVIGHISFALAMSWSCIFCNVLKGCYYSTTVLIPTFLGAQTVNLLPHNAIVGHANPFACMMAYVGCYRLTHCLFNNFTNGITSDFVNIAAGFTAGLAYAIWPNYNLFTTCIVTMLQVYWQYLLNQENCPKAVKEINRLPLGGLVYGVCMAVAVQVMVFYPDKTARLSYSAIKANSSGAVDGLKFILTRPLFDHKQ</sequence>
<evidence type="ECO:0000259" key="2">
    <source>
        <dbReference type="Pfam" id="PF15982"/>
    </source>
</evidence>
<evidence type="ECO:0000313" key="4">
    <source>
        <dbReference type="Proteomes" id="UP000092461"/>
    </source>
</evidence>
<dbReference type="Proteomes" id="UP000092461">
    <property type="component" value="Unassembled WGS sequence"/>
</dbReference>
<keyword evidence="1" id="KW-1133">Transmembrane helix</keyword>
<feature type="transmembrane region" description="Helical" evidence="1">
    <location>
        <begin position="43"/>
        <end position="59"/>
    </location>
</feature>
<keyword evidence="1" id="KW-0472">Membrane</keyword>
<evidence type="ECO:0000256" key="1">
    <source>
        <dbReference type="SAM" id="Phobius"/>
    </source>
</evidence>
<dbReference type="AlphaFoldDB" id="A0A1B0ESL8"/>
<dbReference type="EnsemblMetazoa" id="LLOJ001212-RA">
    <property type="protein sequence ID" value="LLOJ001212-PA"/>
    <property type="gene ID" value="LLOJ001212"/>
</dbReference>
<accession>A0A1B0ESL8</accession>
<dbReference type="EMBL" id="AJWK01004457">
    <property type="status" value="NOT_ANNOTATED_CDS"/>
    <property type="molecule type" value="Genomic_DNA"/>
</dbReference>
<keyword evidence="4" id="KW-1185">Reference proteome</keyword>
<dbReference type="InterPro" id="IPR031926">
    <property type="entry name" value="TMEM135_N"/>
</dbReference>
<proteinExistence type="predicted"/>
<protein>
    <recommendedName>
        <fullName evidence="2">Transmembrane protein 135 N-terminal domain-containing protein</fullName>
    </recommendedName>
</protein>
<dbReference type="VEuPathDB" id="VectorBase:LLONM1_006009"/>
<feature type="transmembrane region" description="Helical" evidence="1">
    <location>
        <begin position="215"/>
        <end position="236"/>
    </location>
</feature>
<name>A0A1B0ESL8_LUTLO</name>
<organism evidence="3 4">
    <name type="scientific">Lutzomyia longipalpis</name>
    <name type="common">Sand fly</name>
    <dbReference type="NCBI Taxonomy" id="7200"/>
    <lineage>
        <taxon>Eukaryota</taxon>
        <taxon>Metazoa</taxon>
        <taxon>Ecdysozoa</taxon>
        <taxon>Arthropoda</taxon>
        <taxon>Hexapoda</taxon>
        <taxon>Insecta</taxon>
        <taxon>Pterygota</taxon>
        <taxon>Neoptera</taxon>
        <taxon>Endopterygota</taxon>
        <taxon>Diptera</taxon>
        <taxon>Nematocera</taxon>
        <taxon>Psychodoidea</taxon>
        <taxon>Psychodidae</taxon>
        <taxon>Lutzomyia</taxon>
        <taxon>Lutzomyia</taxon>
    </lineage>
</organism>
<feature type="domain" description="Transmembrane protein 135 N-terminal" evidence="2">
    <location>
        <begin position="16"/>
        <end position="116"/>
    </location>
</feature>
<reference evidence="3" key="1">
    <citation type="submission" date="2020-05" db="UniProtKB">
        <authorList>
            <consortium name="EnsemblMetazoa"/>
        </authorList>
    </citation>
    <scope>IDENTIFICATION</scope>
    <source>
        <strain evidence="3">Jacobina</strain>
    </source>
</reference>